<keyword evidence="2 8" id="KW-0808">Transferase</keyword>
<proteinExistence type="inferred from homology"/>
<dbReference type="EMBL" id="LCIA01000007">
    <property type="protein sequence ID" value="KKT45366.1"/>
    <property type="molecule type" value="Genomic_DNA"/>
</dbReference>
<dbReference type="Pfam" id="PF02223">
    <property type="entry name" value="Thymidylate_kin"/>
    <property type="match status" value="1"/>
</dbReference>
<sequence length="195" mass="22175">MKTKGLLVALEGIDNAGKTSHITRLAEYFQRKGREVLATKELTSPIGPFIWEGLYAKNLTAFLKTYLFATDRAIRYEHFVLPALQKGNLVLADRWNVSAYVYRGFEGYDLRFVKAVNSKIPQADLTIVLDLPVKLSLKRGEEAKKPCPYTADQLEEARRLYSEYARATKSPVIDATQSFGVIFEQLRDLINARLR</sequence>
<comment type="catalytic activity">
    <reaction evidence="7 8">
        <text>dTMP + ATP = dTDP + ADP</text>
        <dbReference type="Rhea" id="RHEA:13517"/>
        <dbReference type="ChEBI" id="CHEBI:30616"/>
        <dbReference type="ChEBI" id="CHEBI:58369"/>
        <dbReference type="ChEBI" id="CHEBI:63528"/>
        <dbReference type="ChEBI" id="CHEBI:456216"/>
        <dbReference type="EC" id="2.7.4.9"/>
    </reaction>
</comment>
<dbReference type="SUPFAM" id="SSF52540">
    <property type="entry name" value="P-loop containing nucleoside triphosphate hydrolases"/>
    <property type="match status" value="1"/>
</dbReference>
<evidence type="ECO:0000259" key="9">
    <source>
        <dbReference type="Pfam" id="PF02223"/>
    </source>
</evidence>
<dbReference type="GO" id="GO:0004798">
    <property type="term" value="F:dTMP kinase activity"/>
    <property type="evidence" value="ECO:0007669"/>
    <property type="project" value="UniProtKB-UniRule"/>
</dbReference>
<evidence type="ECO:0000313" key="11">
    <source>
        <dbReference type="Proteomes" id="UP000034128"/>
    </source>
</evidence>
<evidence type="ECO:0000256" key="4">
    <source>
        <dbReference type="ARBA" id="ARBA00022741"/>
    </source>
</evidence>
<protein>
    <recommendedName>
        <fullName evidence="8">Thymidylate kinase</fullName>
        <ecNumber evidence="8">2.7.4.9</ecNumber>
    </recommendedName>
    <alternativeName>
        <fullName evidence="8">dTMP kinase</fullName>
    </alternativeName>
</protein>
<comment type="caution">
    <text evidence="8">Lacks conserved residue(s) required for the propagation of feature annotation.</text>
</comment>
<evidence type="ECO:0000256" key="6">
    <source>
        <dbReference type="ARBA" id="ARBA00022840"/>
    </source>
</evidence>
<keyword evidence="5 8" id="KW-0418">Kinase</keyword>
<gene>
    <name evidence="8" type="primary">tmk</name>
    <name evidence="10" type="ORF">UW36_C0007G0047</name>
</gene>
<dbReference type="InterPro" id="IPR018094">
    <property type="entry name" value="Thymidylate_kinase"/>
</dbReference>
<accession>A0A0G1HDA2</accession>
<dbReference type="GO" id="GO:0006235">
    <property type="term" value="P:dTTP biosynthetic process"/>
    <property type="evidence" value="ECO:0007669"/>
    <property type="project" value="UniProtKB-UniRule"/>
</dbReference>
<organism evidence="10 11">
    <name type="scientific">candidate division WWE3 bacterium GW2011_GWA2_44_16</name>
    <dbReference type="NCBI Taxonomy" id="1619110"/>
    <lineage>
        <taxon>Bacteria</taxon>
        <taxon>Katanobacteria</taxon>
    </lineage>
</organism>
<dbReference type="NCBIfam" id="TIGR00041">
    <property type="entry name" value="DTMP_kinase"/>
    <property type="match status" value="1"/>
</dbReference>
<dbReference type="InterPro" id="IPR039430">
    <property type="entry name" value="Thymidylate_kin-like_dom"/>
</dbReference>
<dbReference type="Gene3D" id="3.40.50.300">
    <property type="entry name" value="P-loop containing nucleotide triphosphate hydrolases"/>
    <property type="match status" value="1"/>
</dbReference>
<keyword evidence="4 8" id="KW-0547">Nucleotide-binding</keyword>
<evidence type="ECO:0000256" key="1">
    <source>
        <dbReference type="ARBA" id="ARBA00009776"/>
    </source>
</evidence>
<dbReference type="GO" id="GO:0006227">
    <property type="term" value="P:dUDP biosynthetic process"/>
    <property type="evidence" value="ECO:0007669"/>
    <property type="project" value="TreeGrafter"/>
</dbReference>
<evidence type="ECO:0000256" key="7">
    <source>
        <dbReference type="ARBA" id="ARBA00048743"/>
    </source>
</evidence>
<dbReference type="GO" id="GO:0006233">
    <property type="term" value="P:dTDP biosynthetic process"/>
    <property type="evidence" value="ECO:0007669"/>
    <property type="project" value="InterPro"/>
</dbReference>
<dbReference type="GO" id="GO:0005524">
    <property type="term" value="F:ATP binding"/>
    <property type="evidence" value="ECO:0007669"/>
    <property type="project" value="UniProtKB-UniRule"/>
</dbReference>
<dbReference type="STRING" id="1619110.UW36_C0007G0047"/>
<evidence type="ECO:0000313" key="10">
    <source>
        <dbReference type="EMBL" id="KKT45366.1"/>
    </source>
</evidence>
<dbReference type="Proteomes" id="UP000034128">
    <property type="component" value="Unassembled WGS sequence"/>
</dbReference>
<dbReference type="PANTHER" id="PTHR10344:SF4">
    <property type="entry name" value="UMP-CMP KINASE 2, MITOCHONDRIAL"/>
    <property type="match status" value="1"/>
</dbReference>
<evidence type="ECO:0000256" key="8">
    <source>
        <dbReference type="HAMAP-Rule" id="MF_00165"/>
    </source>
</evidence>
<comment type="function">
    <text evidence="8">Phosphorylation of dTMP to form dTDP in both de novo and salvage pathways of dTTP synthesis.</text>
</comment>
<reference evidence="10 11" key="1">
    <citation type="journal article" date="2015" name="Nature">
        <title>rRNA introns, odd ribosomes, and small enigmatic genomes across a large radiation of phyla.</title>
        <authorList>
            <person name="Brown C.T."/>
            <person name="Hug L.A."/>
            <person name="Thomas B.C."/>
            <person name="Sharon I."/>
            <person name="Castelle C.J."/>
            <person name="Singh A."/>
            <person name="Wilkins M.J."/>
            <person name="Williams K.H."/>
            <person name="Banfield J.F."/>
        </authorList>
    </citation>
    <scope>NUCLEOTIDE SEQUENCE [LARGE SCALE GENOMIC DNA]</scope>
</reference>
<comment type="similarity">
    <text evidence="1 8">Belongs to the thymidylate kinase family.</text>
</comment>
<dbReference type="HAMAP" id="MF_00165">
    <property type="entry name" value="Thymidylate_kinase"/>
    <property type="match status" value="1"/>
</dbReference>
<keyword evidence="6 8" id="KW-0067">ATP-binding</keyword>
<evidence type="ECO:0000256" key="2">
    <source>
        <dbReference type="ARBA" id="ARBA00022679"/>
    </source>
</evidence>
<dbReference type="InterPro" id="IPR027417">
    <property type="entry name" value="P-loop_NTPase"/>
</dbReference>
<dbReference type="AlphaFoldDB" id="A0A0G1HDA2"/>
<comment type="caution">
    <text evidence="10">The sequence shown here is derived from an EMBL/GenBank/DDBJ whole genome shotgun (WGS) entry which is preliminary data.</text>
</comment>
<evidence type="ECO:0000256" key="5">
    <source>
        <dbReference type="ARBA" id="ARBA00022777"/>
    </source>
</evidence>
<dbReference type="GO" id="GO:0005829">
    <property type="term" value="C:cytosol"/>
    <property type="evidence" value="ECO:0007669"/>
    <property type="project" value="TreeGrafter"/>
</dbReference>
<dbReference type="CDD" id="cd01672">
    <property type="entry name" value="TMPK"/>
    <property type="match status" value="1"/>
</dbReference>
<evidence type="ECO:0000256" key="3">
    <source>
        <dbReference type="ARBA" id="ARBA00022727"/>
    </source>
</evidence>
<dbReference type="EC" id="2.7.4.9" evidence="8"/>
<keyword evidence="3 8" id="KW-0545">Nucleotide biosynthesis</keyword>
<feature type="domain" description="Thymidylate kinase-like" evidence="9">
    <location>
        <begin position="10"/>
        <end position="182"/>
    </location>
</feature>
<name>A0A0G1HDA2_UNCKA</name>
<dbReference type="PANTHER" id="PTHR10344">
    <property type="entry name" value="THYMIDYLATE KINASE"/>
    <property type="match status" value="1"/>
</dbReference>